<gene>
    <name evidence="2" type="ORF">TSACC_2772</name>
</gene>
<name>A0A146G5Y3_TERSA</name>
<organism evidence="2 3">
    <name type="scientific">Terrimicrobium sacchariphilum</name>
    <dbReference type="NCBI Taxonomy" id="690879"/>
    <lineage>
        <taxon>Bacteria</taxon>
        <taxon>Pseudomonadati</taxon>
        <taxon>Verrucomicrobiota</taxon>
        <taxon>Terrimicrobiia</taxon>
        <taxon>Terrimicrobiales</taxon>
        <taxon>Terrimicrobiaceae</taxon>
        <taxon>Terrimicrobium</taxon>
    </lineage>
</organism>
<keyword evidence="3" id="KW-1185">Reference proteome</keyword>
<dbReference type="EMBL" id="BDCO01000002">
    <property type="protein sequence ID" value="GAT32374.1"/>
    <property type="molecule type" value="Genomic_DNA"/>
</dbReference>
<evidence type="ECO:0000313" key="2">
    <source>
        <dbReference type="EMBL" id="GAT32374.1"/>
    </source>
</evidence>
<protein>
    <submittedName>
        <fullName evidence="2">Uncharacterized protein</fullName>
    </submittedName>
</protein>
<accession>A0A146G5Y3</accession>
<dbReference type="InParanoid" id="A0A146G5Y3"/>
<proteinExistence type="predicted"/>
<evidence type="ECO:0000313" key="3">
    <source>
        <dbReference type="Proteomes" id="UP000076023"/>
    </source>
</evidence>
<sequence>MPQTRPPVDSRPSKACRVPSDHVTRTFPGVPDSQSNQQFLSTGNLATNDRVAIFMMDYPRPARLKLPGHARPSRPAHAILIAAPPRERTSAHIPFLQPSSRNIPSLALVPRTKLSFSRIMKIPGFLAFFLVILSPAHAQTAIPLRAYCYTLPRAEALAFILAHNPTGQPAASVEALQSLVKEKKAALAASAAVSVPPGQRESLTKGDLSLDAEITPSPDRSVYDATCQASYKGAHLMGRSLLAPNQFAFFGLIPNTSDPDSVLLIYLLISDATAAVDFSKDGTPVHAPGMLPGMSIRNPYTAQTWIAADQQGDHH</sequence>
<feature type="region of interest" description="Disordered" evidence="1">
    <location>
        <begin position="1"/>
        <end position="38"/>
    </location>
</feature>
<reference evidence="3" key="1">
    <citation type="journal article" date="2017" name="Genome Announc.">
        <title>Draft Genome Sequence of Terrimicrobium sacchariphilum NM-5T, a Facultative Anaerobic Soil Bacterium of the Class Spartobacteria.</title>
        <authorList>
            <person name="Qiu Y.L."/>
            <person name="Tourlousse D.M."/>
            <person name="Matsuura N."/>
            <person name="Ohashi A."/>
            <person name="Sekiguchi Y."/>
        </authorList>
    </citation>
    <scope>NUCLEOTIDE SEQUENCE [LARGE SCALE GENOMIC DNA]</scope>
    <source>
        <strain evidence="3">NM-5</strain>
    </source>
</reference>
<comment type="caution">
    <text evidence="2">The sequence shown here is derived from an EMBL/GenBank/DDBJ whole genome shotgun (WGS) entry which is preliminary data.</text>
</comment>
<dbReference type="Proteomes" id="UP000076023">
    <property type="component" value="Unassembled WGS sequence"/>
</dbReference>
<dbReference type="AlphaFoldDB" id="A0A146G5Y3"/>
<evidence type="ECO:0000256" key="1">
    <source>
        <dbReference type="SAM" id="MobiDB-lite"/>
    </source>
</evidence>
<dbReference type="STRING" id="690879.TSACC_2772"/>
<dbReference type="OrthoDB" id="9796486at2"/>